<comment type="subcellular location">
    <subcellularLocation>
        <location evidence="1">Nucleus</location>
    </subcellularLocation>
</comment>
<name>A0A812TXM2_9DINO</name>
<sequence>MPADLEKVELGPSEPPTERDSAARASGCAPSNDLPPWELIQIGWEGSNDRASCQSDRESASHSRSWYDSSPTGRNSHRGTSSGLEQLADARSKLAEAERALCDEWGFCKTLRERHDLDVEKLEKLEAELTSERERRISAEADRASEWRKRYSAEESHLLDKRKLEKLEADMATAEAGLAAESEKRLWAEKCLEANKKKILALQADLASERAQRISAEMSRDLERKKLENLEADLDMELAKRLSAEEQLSRLREQRPSACHGAFWQYEQDGHWYAFTPEGSEQMNRAYLAYIHDAQSCRSETIVAGGVARVVDFEQMTQQHAKTMKLRNIRLWTGVPAHWESDPAVLLTQGGYVASLYVEVTDSKILEWVEYILRHTGHASDKSSDCSRMENAKVVSVHRIENFRLWHRYQARLAAMREDHAKYNVSVQGTSLDLDGRHGAMSQSQSALDCGVPLASDVDEKILLHGTSWENADAIVMDGFDHRTCNRAMYGEGVYFAGAACKSHQYTCSAHTGKACKCKQERTLIIARVALGDAFVASQTRQGTRRPPNRTAATGTHHSVVVNPGPISGHHNPTQVHQEFVIFDREQAYPSFVVQYEDSRMDVPCATEDNWYMIQGMQALEDLSWLEGEKVPVAKPLGVFIAGDLTAFGSRNQFNLYRKLWETREDESSNKNNKLPIWPGLGNHDYANNIEGCMTLLEEPTWVPYAMNGCAQRMLTYIRAAVAKCGGETVVKNFGGYVDHYHKDSAAYTVRYGRIRFVHLHNYPTFRRSQLTGMSSTIGFLKDEVAEANRTEDYLVLVMHDMGQHFSPAEHDSQVERYDYFSELVEFSRTLAVFAGHLHPTGGMKTGTVRDSRPRTHASLFNVWREEIPIIRNWASSEQRFVVTQWNVARCYWRFGSVSAPGKDSATAWFSPENEEQQRVFTIPSCTIDENYSWTEPTKEPDAAVLSFAAPRNAVIAIALLPLLLVL</sequence>
<dbReference type="OrthoDB" id="412308at2759"/>
<dbReference type="Gene3D" id="3.60.21.10">
    <property type="match status" value="1"/>
</dbReference>
<keyword evidence="4" id="KW-0520">NAD</keyword>
<dbReference type="Pfam" id="PF02825">
    <property type="entry name" value="WWE"/>
    <property type="match status" value="1"/>
</dbReference>
<dbReference type="SUPFAM" id="SSF117839">
    <property type="entry name" value="WWE domain"/>
    <property type="match status" value="1"/>
</dbReference>
<dbReference type="Gene3D" id="3.90.228.10">
    <property type="match status" value="1"/>
</dbReference>
<keyword evidence="2" id="KW-0539">Nucleus</keyword>
<reference evidence="9" key="1">
    <citation type="submission" date="2021-02" db="EMBL/GenBank/DDBJ databases">
        <authorList>
            <person name="Dougan E. K."/>
            <person name="Rhodes N."/>
            <person name="Thang M."/>
            <person name="Chan C."/>
        </authorList>
    </citation>
    <scope>NUCLEOTIDE SEQUENCE</scope>
</reference>
<evidence type="ECO:0000259" key="7">
    <source>
        <dbReference type="PROSITE" id="PS50918"/>
    </source>
</evidence>
<evidence type="ECO:0000256" key="5">
    <source>
        <dbReference type="SAM" id="Coils"/>
    </source>
</evidence>
<feature type="coiled-coil region" evidence="5">
    <location>
        <begin position="108"/>
        <end position="254"/>
    </location>
</feature>
<feature type="region of interest" description="Disordered" evidence="6">
    <location>
        <begin position="48"/>
        <end position="87"/>
    </location>
</feature>
<evidence type="ECO:0000313" key="10">
    <source>
        <dbReference type="Proteomes" id="UP000604046"/>
    </source>
</evidence>
<evidence type="ECO:0000313" key="9">
    <source>
        <dbReference type="EMBL" id="CAE7547472.1"/>
    </source>
</evidence>
<keyword evidence="4" id="KW-0328">Glycosyltransferase</keyword>
<feature type="region of interest" description="Disordered" evidence="6">
    <location>
        <begin position="539"/>
        <end position="558"/>
    </location>
</feature>
<dbReference type="InterPro" id="IPR004170">
    <property type="entry name" value="WWE_dom"/>
</dbReference>
<dbReference type="PROSITE" id="PS51059">
    <property type="entry name" value="PARP_CATALYTIC"/>
    <property type="match status" value="1"/>
</dbReference>
<dbReference type="Gene3D" id="3.30.720.50">
    <property type="match status" value="1"/>
</dbReference>
<dbReference type="AlphaFoldDB" id="A0A812TXM2"/>
<feature type="domain" description="WWE" evidence="7">
    <location>
        <begin position="250"/>
        <end position="331"/>
    </location>
</feature>
<dbReference type="GO" id="GO:0005634">
    <property type="term" value="C:nucleus"/>
    <property type="evidence" value="ECO:0007669"/>
    <property type="project" value="UniProtKB-SubCell"/>
</dbReference>
<feature type="compositionally biased region" description="Polar residues" evidence="6">
    <location>
        <begin position="62"/>
        <end position="84"/>
    </location>
</feature>
<dbReference type="InterPro" id="IPR012317">
    <property type="entry name" value="Poly(ADP-ribose)pol_cat_dom"/>
</dbReference>
<protein>
    <recommendedName>
        <fullName evidence="4">Poly [ADP-ribose] polymerase</fullName>
        <shortName evidence="4">PARP</shortName>
        <ecNumber evidence="4">2.4.2.-</ecNumber>
    </recommendedName>
</protein>
<dbReference type="EMBL" id="CAJNDS010002621">
    <property type="protein sequence ID" value="CAE7547472.1"/>
    <property type="molecule type" value="Genomic_DNA"/>
</dbReference>
<keyword evidence="5" id="KW-0175">Coiled coil</keyword>
<dbReference type="SUPFAM" id="SSF56399">
    <property type="entry name" value="ADP-ribosylation"/>
    <property type="match status" value="1"/>
</dbReference>
<dbReference type="PANTHER" id="PTHR45740:SF2">
    <property type="entry name" value="POLY [ADP-RIBOSE] POLYMERASE"/>
    <property type="match status" value="1"/>
</dbReference>
<dbReference type="InterPro" id="IPR051712">
    <property type="entry name" value="ARTD-AVP"/>
</dbReference>
<organism evidence="9 10">
    <name type="scientific">Symbiodinium natans</name>
    <dbReference type="NCBI Taxonomy" id="878477"/>
    <lineage>
        <taxon>Eukaryota</taxon>
        <taxon>Sar</taxon>
        <taxon>Alveolata</taxon>
        <taxon>Dinophyceae</taxon>
        <taxon>Suessiales</taxon>
        <taxon>Symbiodiniaceae</taxon>
        <taxon>Symbiodinium</taxon>
    </lineage>
</organism>
<feature type="region of interest" description="Disordered" evidence="6">
    <location>
        <begin position="1"/>
        <end position="36"/>
    </location>
</feature>
<evidence type="ECO:0000256" key="4">
    <source>
        <dbReference type="RuleBase" id="RU362114"/>
    </source>
</evidence>
<accession>A0A812TXM2</accession>
<keyword evidence="10" id="KW-1185">Reference proteome</keyword>
<dbReference type="GO" id="GO:0003950">
    <property type="term" value="F:NAD+ poly-ADP-ribosyltransferase activity"/>
    <property type="evidence" value="ECO:0007669"/>
    <property type="project" value="UniProtKB-UniRule"/>
</dbReference>
<dbReference type="SUPFAM" id="SSF56300">
    <property type="entry name" value="Metallo-dependent phosphatases"/>
    <property type="match status" value="1"/>
</dbReference>
<proteinExistence type="inferred from homology"/>
<evidence type="ECO:0000256" key="1">
    <source>
        <dbReference type="ARBA" id="ARBA00004123"/>
    </source>
</evidence>
<dbReference type="EC" id="2.4.2.-" evidence="4"/>
<evidence type="ECO:0000256" key="3">
    <source>
        <dbReference type="ARBA" id="ARBA00024347"/>
    </source>
</evidence>
<gene>
    <name evidence="9" type="primary">Tnks</name>
    <name evidence="9" type="ORF">SNAT2548_LOCUS30726</name>
</gene>
<dbReference type="InterPro" id="IPR037197">
    <property type="entry name" value="WWE_dom_sf"/>
</dbReference>
<dbReference type="GO" id="GO:1990404">
    <property type="term" value="F:NAD+-protein mono-ADP-ribosyltransferase activity"/>
    <property type="evidence" value="ECO:0007669"/>
    <property type="project" value="TreeGrafter"/>
</dbReference>
<keyword evidence="4" id="KW-0808">Transferase</keyword>
<dbReference type="PANTHER" id="PTHR45740">
    <property type="entry name" value="POLY [ADP-RIBOSE] POLYMERASE"/>
    <property type="match status" value="1"/>
</dbReference>
<evidence type="ECO:0000259" key="8">
    <source>
        <dbReference type="PROSITE" id="PS51059"/>
    </source>
</evidence>
<comment type="caution">
    <text evidence="9">The sequence shown here is derived from an EMBL/GenBank/DDBJ whole genome shotgun (WGS) entry which is preliminary data.</text>
</comment>
<dbReference type="Pfam" id="PF00644">
    <property type="entry name" value="PARP"/>
    <property type="match status" value="1"/>
</dbReference>
<evidence type="ECO:0000256" key="2">
    <source>
        <dbReference type="ARBA" id="ARBA00023242"/>
    </source>
</evidence>
<dbReference type="InterPro" id="IPR029052">
    <property type="entry name" value="Metallo-depent_PP-like"/>
</dbReference>
<dbReference type="Proteomes" id="UP000604046">
    <property type="component" value="Unassembled WGS sequence"/>
</dbReference>
<evidence type="ECO:0000256" key="6">
    <source>
        <dbReference type="SAM" id="MobiDB-lite"/>
    </source>
</evidence>
<dbReference type="PROSITE" id="PS50918">
    <property type="entry name" value="WWE"/>
    <property type="match status" value="1"/>
</dbReference>
<feature type="domain" description="PARP catalytic" evidence="8">
    <location>
        <begin position="360"/>
        <end position="605"/>
    </location>
</feature>
<comment type="similarity">
    <text evidence="3">Belongs to the ARTD/PARP family.</text>
</comment>